<organism evidence="1 2">
    <name type="scientific">Chryseobacterium vietnamense</name>
    <dbReference type="NCBI Taxonomy" id="866785"/>
    <lineage>
        <taxon>Bacteria</taxon>
        <taxon>Pseudomonadati</taxon>
        <taxon>Bacteroidota</taxon>
        <taxon>Flavobacteriia</taxon>
        <taxon>Flavobacteriales</taxon>
        <taxon>Weeksellaceae</taxon>
        <taxon>Chryseobacterium group</taxon>
        <taxon>Chryseobacterium</taxon>
    </lineage>
</organism>
<evidence type="ECO:0000313" key="1">
    <source>
        <dbReference type="EMBL" id="MDR6458990.1"/>
    </source>
</evidence>
<dbReference type="EMBL" id="JAVDQX010000002">
    <property type="protein sequence ID" value="MDR6458990.1"/>
    <property type="molecule type" value="Genomic_DNA"/>
</dbReference>
<sequence length="33" mass="3934">MMILVEMTVLQKQLTDLPVFNQSFLLKYFETVI</sequence>
<proteinExistence type="predicted"/>
<accession>A0ACC6J7G2</accession>
<comment type="caution">
    <text evidence="1">The sequence shown here is derived from an EMBL/GenBank/DDBJ whole genome shotgun (WGS) entry which is preliminary data.</text>
</comment>
<reference evidence="1" key="1">
    <citation type="submission" date="2023-07" db="EMBL/GenBank/DDBJ databases">
        <title>Sorghum-associated microbial communities from plants grown in Nebraska, USA.</title>
        <authorList>
            <person name="Schachtman D."/>
        </authorList>
    </citation>
    <scope>NUCLEOTIDE SEQUENCE</scope>
    <source>
        <strain evidence="1">DS2329</strain>
    </source>
</reference>
<gene>
    <name evidence="1" type="ORF">J2786_002097</name>
</gene>
<dbReference type="Proteomes" id="UP001184833">
    <property type="component" value="Unassembled WGS sequence"/>
</dbReference>
<name>A0ACC6J7G2_9FLAO</name>
<keyword evidence="2" id="KW-1185">Reference proteome</keyword>
<evidence type="ECO:0000313" key="2">
    <source>
        <dbReference type="Proteomes" id="UP001184833"/>
    </source>
</evidence>
<protein>
    <submittedName>
        <fullName evidence="1">Uncharacterized protein</fullName>
    </submittedName>
</protein>